<name>B9SR60_RICCO</name>
<dbReference type="Proteomes" id="UP000008311">
    <property type="component" value="Unassembled WGS sequence"/>
</dbReference>
<organism evidence="1 2">
    <name type="scientific">Ricinus communis</name>
    <name type="common">Castor bean</name>
    <dbReference type="NCBI Taxonomy" id="3988"/>
    <lineage>
        <taxon>Eukaryota</taxon>
        <taxon>Viridiplantae</taxon>
        <taxon>Streptophyta</taxon>
        <taxon>Embryophyta</taxon>
        <taxon>Tracheophyta</taxon>
        <taxon>Spermatophyta</taxon>
        <taxon>Magnoliopsida</taxon>
        <taxon>eudicotyledons</taxon>
        <taxon>Gunneridae</taxon>
        <taxon>Pentapetalae</taxon>
        <taxon>rosids</taxon>
        <taxon>fabids</taxon>
        <taxon>Malpighiales</taxon>
        <taxon>Euphorbiaceae</taxon>
        <taxon>Acalyphoideae</taxon>
        <taxon>Acalypheae</taxon>
        <taxon>Ricinus</taxon>
    </lineage>
</organism>
<dbReference type="AlphaFoldDB" id="B9SR60"/>
<reference evidence="2" key="1">
    <citation type="journal article" date="2010" name="Nat. Biotechnol.">
        <title>Draft genome sequence of the oilseed species Ricinus communis.</title>
        <authorList>
            <person name="Chan A.P."/>
            <person name="Crabtree J."/>
            <person name="Zhao Q."/>
            <person name="Lorenzi H."/>
            <person name="Orvis J."/>
            <person name="Puiu D."/>
            <person name="Melake-Berhan A."/>
            <person name="Jones K.M."/>
            <person name="Redman J."/>
            <person name="Chen G."/>
            <person name="Cahoon E.B."/>
            <person name="Gedil M."/>
            <person name="Stanke M."/>
            <person name="Haas B.J."/>
            <person name="Wortman J.R."/>
            <person name="Fraser-Liggett C.M."/>
            <person name="Ravel J."/>
            <person name="Rabinowicz P.D."/>
        </authorList>
    </citation>
    <scope>NUCLEOTIDE SEQUENCE [LARGE SCALE GENOMIC DNA]</scope>
    <source>
        <strain evidence="2">cv. Hale</strain>
    </source>
</reference>
<accession>B9SR60</accession>
<proteinExistence type="predicted"/>
<dbReference type="InParanoid" id="B9SR60"/>
<dbReference type="EMBL" id="EQ974094">
    <property type="protein sequence ID" value="EEF33896.1"/>
    <property type="molecule type" value="Genomic_DNA"/>
</dbReference>
<protein>
    <recommendedName>
        <fullName evidence="3">Aminotransferase-like plant mobile domain-containing protein</fullName>
    </recommendedName>
</protein>
<keyword evidence="2" id="KW-1185">Reference proteome</keyword>
<evidence type="ECO:0000313" key="1">
    <source>
        <dbReference type="EMBL" id="EEF33896.1"/>
    </source>
</evidence>
<gene>
    <name evidence="1" type="ORF">RCOM_1182570</name>
</gene>
<evidence type="ECO:0000313" key="2">
    <source>
        <dbReference type="Proteomes" id="UP000008311"/>
    </source>
</evidence>
<sequence>MWWDELPAKVRAWVANIGFTQLASILHPLHVRHDVTTMTMLIEQWSDMKHTFQLHFREMTMTPLDYTALTELQ</sequence>
<evidence type="ECO:0008006" key="3">
    <source>
        <dbReference type="Google" id="ProtNLM"/>
    </source>
</evidence>